<feature type="region of interest" description="Disordered" evidence="1">
    <location>
        <begin position="28"/>
        <end position="73"/>
    </location>
</feature>
<organism evidence="2 3">
    <name type="scientific">Araneus ventricosus</name>
    <name type="common">Orbweaver spider</name>
    <name type="synonym">Epeira ventricosa</name>
    <dbReference type="NCBI Taxonomy" id="182803"/>
    <lineage>
        <taxon>Eukaryota</taxon>
        <taxon>Metazoa</taxon>
        <taxon>Ecdysozoa</taxon>
        <taxon>Arthropoda</taxon>
        <taxon>Chelicerata</taxon>
        <taxon>Arachnida</taxon>
        <taxon>Araneae</taxon>
        <taxon>Araneomorphae</taxon>
        <taxon>Entelegynae</taxon>
        <taxon>Araneoidea</taxon>
        <taxon>Araneidae</taxon>
        <taxon>Araneus</taxon>
    </lineage>
</organism>
<dbReference type="Proteomes" id="UP000499080">
    <property type="component" value="Unassembled WGS sequence"/>
</dbReference>
<evidence type="ECO:0000313" key="3">
    <source>
        <dbReference type="Proteomes" id="UP000499080"/>
    </source>
</evidence>
<evidence type="ECO:0000256" key="1">
    <source>
        <dbReference type="SAM" id="MobiDB-lite"/>
    </source>
</evidence>
<protein>
    <submittedName>
        <fullName evidence="2">Uncharacterized protein</fullName>
    </submittedName>
</protein>
<feature type="compositionally biased region" description="Basic and acidic residues" evidence="1">
    <location>
        <begin position="64"/>
        <end position="73"/>
    </location>
</feature>
<reference evidence="2 3" key="1">
    <citation type="journal article" date="2019" name="Sci. Rep.">
        <title>Orb-weaving spider Araneus ventricosus genome elucidates the spidroin gene catalogue.</title>
        <authorList>
            <person name="Kono N."/>
            <person name="Nakamura H."/>
            <person name="Ohtoshi R."/>
            <person name="Moran D.A.P."/>
            <person name="Shinohara A."/>
            <person name="Yoshida Y."/>
            <person name="Fujiwara M."/>
            <person name="Mori M."/>
            <person name="Tomita M."/>
            <person name="Arakawa K."/>
        </authorList>
    </citation>
    <scope>NUCLEOTIDE SEQUENCE [LARGE SCALE GENOMIC DNA]</scope>
</reference>
<accession>A0A4Y2LYJ2</accession>
<proteinExistence type="predicted"/>
<evidence type="ECO:0000313" key="2">
    <source>
        <dbReference type="EMBL" id="GBN19878.1"/>
    </source>
</evidence>
<comment type="caution">
    <text evidence="2">The sequence shown here is derived from an EMBL/GenBank/DDBJ whole genome shotgun (WGS) entry which is preliminary data.</text>
</comment>
<sequence>MEVASQQCRSYGWEDCFTRKPFHPPRPIRRRVLRVHQEVRHRDRHRGRPPHAGRHPAGRLHRPPAQEEEGHLHDRLLHLLRPLLQPRLQQRLEEDRWRHRTNTLTPLDSVEESAFQPDILEDCLKNS</sequence>
<feature type="compositionally biased region" description="Basic residues" evidence="1">
    <location>
        <begin position="42"/>
        <end position="62"/>
    </location>
</feature>
<dbReference type="EMBL" id="BGPR01120862">
    <property type="protein sequence ID" value="GBN19878.1"/>
    <property type="molecule type" value="Genomic_DNA"/>
</dbReference>
<name>A0A4Y2LYJ2_ARAVE</name>
<gene>
    <name evidence="2" type="ORF">AVEN_33298_1</name>
</gene>
<dbReference type="AlphaFoldDB" id="A0A4Y2LYJ2"/>
<keyword evidence="3" id="KW-1185">Reference proteome</keyword>